<organism evidence="2 3">
    <name type="scientific">Glonium stellatum</name>
    <dbReference type="NCBI Taxonomy" id="574774"/>
    <lineage>
        <taxon>Eukaryota</taxon>
        <taxon>Fungi</taxon>
        <taxon>Dikarya</taxon>
        <taxon>Ascomycota</taxon>
        <taxon>Pezizomycotina</taxon>
        <taxon>Dothideomycetes</taxon>
        <taxon>Pleosporomycetidae</taxon>
        <taxon>Gloniales</taxon>
        <taxon>Gloniaceae</taxon>
        <taxon>Glonium</taxon>
    </lineage>
</organism>
<proteinExistence type="predicted"/>
<gene>
    <name evidence="2" type="ORF">AOQ84DRAFT_368426</name>
</gene>
<name>A0A8E2ES67_9PEZI</name>
<dbReference type="AlphaFoldDB" id="A0A8E2ES67"/>
<dbReference type="Proteomes" id="UP000250140">
    <property type="component" value="Unassembled WGS sequence"/>
</dbReference>
<protein>
    <submittedName>
        <fullName evidence="2">Uncharacterized protein</fullName>
    </submittedName>
</protein>
<evidence type="ECO:0000256" key="1">
    <source>
        <dbReference type="SAM" id="MobiDB-lite"/>
    </source>
</evidence>
<keyword evidence="3" id="KW-1185">Reference proteome</keyword>
<dbReference type="EMBL" id="KV750751">
    <property type="protein sequence ID" value="OCL03373.1"/>
    <property type="molecule type" value="Genomic_DNA"/>
</dbReference>
<reference evidence="2 3" key="1">
    <citation type="journal article" date="2016" name="Nat. Commun.">
        <title>Ectomycorrhizal ecology is imprinted in the genome of the dominant symbiotic fungus Cenococcum geophilum.</title>
        <authorList>
            <consortium name="DOE Joint Genome Institute"/>
            <person name="Peter M."/>
            <person name="Kohler A."/>
            <person name="Ohm R.A."/>
            <person name="Kuo A."/>
            <person name="Krutzmann J."/>
            <person name="Morin E."/>
            <person name="Arend M."/>
            <person name="Barry K.W."/>
            <person name="Binder M."/>
            <person name="Choi C."/>
            <person name="Clum A."/>
            <person name="Copeland A."/>
            <person name="Grisel N."/>
            <person name="Haridas S."/>
            <person name="Kipfer T."/>
            <person name="LaButti K."/>
            <person name="Lindquist E."/>
            <person name="Lipzen A."/>
            <person name="Maire R."/>
            <person name="Meier B."/>
            <person name="Mihaltcheva S."/>
            <person name="Molinier V."/>
            <person name="Murat C."/>
            <person name="Poggeler S."/>
            <person name="Quandt C.A."/>
            <person name="Sperisen C."/>
            <person name="Tritt A."/>
            <person name="Tisserant E."/>
            <person name="Crous P.W."/>
            <person name="Henrissat B."/>
            <person name="Nehls U."/>
            <person name="Egli S."/>
            <person name="Spatafora J.W."/>
            <person name="Grigoriev I.V."/>
            <person name="Martin F.M."/>
        </authorList>
    </citation>
    <scope>NUCLEOTIDE SEQUENCE [LARGE SCALE GENOMIC DNA]</scope>
    <source>
        <strain evidence="2 3">CBS 207.34</strain>
    </source>
</reference>
<evidence type="ECO:0000313" key="2">
    <source>
        <dbReference type="EMBL" id="OCL03373.1"/>
    </source>
</evidence>
<feature type="region of interest" description="Disordered" evidence="1">
    <location>
        <begin position="13"/>
        <end position="35"/>
    </location>
</feature>
<evidence type="ECO:0000313" key="3">
    <source>
        <dbReference type="Proteomes" id="UP000250140"/>
    </source>
</evidence>
<accession>A0A8E2ES67</accession>
<sequence>MLRMVSWSTDFVESYGRESRRDSSKTGEQQRGGIQDGHGWAALRSMHEHTHVANHPKAEQGLCQRVAKVTGPPAQEPGLVGAKGAREVEGGLDAGFSAGLGQEWAHPSTAFTMQPTWGPACPTACGGCGRCGRCTADYSLVAATARPANPHSPAWG</sequence>
<feature type="compositionally biased region" description="Basic and acidic residues" evidence="1">
    <location>
        <begin position="15"/>
        <end position="25"/>
    </location>
</feature>